<dbReference type="PANTHER" id="PTHR30055">
    <property type="entry name" value="HTH-TYPE TRANSCRIPTIONAL REGULATOR RUTR"/>
    <property type="match status" value="1"/>
</dbReference>
<evidence type="ECO:0000259" key="4">
    <source>
        <dbReference type="PROSITE" id="PS50977"/>
    </source>
</evidence>
<dbReference type="GO" id="GO:0003700">
    <property type="term" value="F:DNA-binding transcription factor activity"/>
    <property type="evidence" value="ECO:0007669"/>
    <property type="project" value="TreeGrafter"/>
</dbReference>
<dbReference type="Pfam" id="PF00440">
    <property type="entry name" value="TetR_N"/>
    <property type="match status" value="2"/>
</dbReference>
<dbReference type="InterPro" id="IPR001647">
    <property type="entry name" value="HTH_TetR"/>
</dbReference>
<name>A0A6J6EQ08_9ZZZZ</name>
<dbReference type="AlphaFoldDB" id="A0A6J6EQ08"/>
<feature type="domain" description="HTH tetR-type" evidence="4">
    <location>
        <begin position="212"/>
        <end position="272"/>
    </location>
</feature>
<feature type="domain" description="HTH tetR-type" evidence="4">
    <location>
        <begin position="11"/>
        <end position="71"/>
    </location>
</feature>
<protein>
    <submittedName>
        <fullName evidence="5">Unannotated protein</fullName>
    </submittedName>
</protein>
<evidence type="ECO:0000256" key="1">
    <source>
        <dbReference type="ARBA" id="ARBA00023015"/>
    </source>
</evidence>
<dbReference type="Gene3D" id="1.10.357.10">
    <property type="entry name" value="Tetracycline Repressor, domain 2"/>
    <property type="match status" value="2"/>
</dbReference>
<sequence>MTTGRRRSDAARNDELLLDAGVDLLREKGPDRLGALELARSAELTTGAVYSRYENTEEILVGLWQHRLSGAMRSFIETSMQTLDPGPQRNEAQMVIARALTNPVGPLTPAISLMIAAPRIPELAEVVIPDVTSWLRELGVEESPASPQSDRKLLTVGFVIGCLYFAAVDLFDAANWEVMKPAAHMVLDNRDEPSWPVPDGELHHDITIDTGDTTRDALVNGAARVIARGGVERATTQRIARAAGLPTSALFSDYRTRQALFGDVAEKLLNRLYKGARGEYLAPAPTSSHPDPFIRSRQDPRASAYEQALRNQAMLANRTLLAPSGRDQRRLRLEFHLAAIHDADIRRALHLADVDANSHAAALFENAFGLDIDVVRPGVEMLRVLAQGMMLLEECTGLAHGIDTRLVFEPLFNYAVDETIRRHA</sequence>
<dbReference type="GO" id="GO:0000976">
    <property type="term" value="F:transcription cis-regulatory region binding"/>
    <property type="evidence" value="ECO:0007669"/>
    <property type="project" value="TreeGrafter"/>
</dbReference>
<dbReference type="EMBL" id="CAEZTS010000063">
    <property type="protein sequence ID" value="CAB4578661.1"/>
    <property type="molecule type" value="Genomic_DNA"/>
</dbReference>
<accession>A0A6J6EQ08</accession>
<organism evidence="5">
    <name type="scientific">freshwater metagenome</name>
    <dbReference type="NCBI Taxonomy" id="449393"/>
    <lineage>
        <taxon>unclassified sequences</taxon>
        <taxon>metagenomes</taxon>
        <taxon>ecological metagenomes</taxon>
    </lineage>
</organism>
<keyword evidence="3" id="KW-0804">Transcription</keyword>
<dbReference type="InterPro" id="IPR009057">
    <property type="entry name" value="Homeodomain-like_sf"/>
</dbReference>
<reference evidence="5" key="1">
    <citation type="submission" date="2020-05" db="EMBL/GenBank/DDBJ databases">
        <authorList>
            <person name="Chiriac C."/>
            <person name="Salcher M."/>
            <person name="Ghai R."/>
            <person name="Kavagutti S V."/>
        </authorList>
    </citation>
    <scope>NUCLEOTIDE SEQUENCE</scope>
</reference>
<evidence type="ECO:0000313" key="5">
    <source>
        <dbReference type="EMBL" id="CAB4578661.1"/>
    </source>
</evidence>
<dbReference type="PANTHER" id="PTHR30055:SF234">
    <property type="entry name" value="HTH-TYPE TRANSCRIPTIONAL REGULATOR BETI"/>
    <property type="match status" value="1"/>
</dbReference>
<keyword evidence="2" id="KW-0238">DNA-binding</keyword>
<gene>
    <name evidence="5" type="ORF">UFOPK1722_00856</name>
</gene>
<dbReference type="SUPFAM" id="SSF46689">
    <property type="entry name" value="Homeodomain-like"/>
    <property type="match status" value="2"/>
</dbReference>
<evidence type="ECO:0000256" key="2">
    <source>
        <dbReference type="ARBA" id="ARBA00023125"/>
    </source>
</evidence>
<keyword evidence="1" id="KW-0805">Transcription regulation</keyword>
<proteinExistence type="predicted"/>
<dbReference type="InterPro" id="IPR050109">
    <property type="entry name" value="HTH-type_TetR-like_transc_reg"/>
</dbReference>
<evidence type="ECO:0000256" key="3">
    <source>
        <dbReference type="ARBA" id="ARBA00023163"/>
    </source>
</evidence>
<dbReference type="PROSITE" id="PS50977">
    <property type="entry name" value="HTH_TETR_2"/>
    <property type="match status" value="2"/>
</dbReference>